<protein>
    <submittedName>
        <fullName evidence="2">Uncharacterized protein</fullName>
    </submittedName>
</protein>
<evidence type="ECO:0000313" key="3">
    <source>
        <dbReference type="Proteomes" id="UP000235786"/>
    </source>
</evidence>
<proteinExistence type="predicted"/>
<dbReference type="STRING" id="1149755.A0A2J6RDI1"/>
<dbReference type="OrthoDB" id="10254945at2759"/>
<evidence type="ECO:0000313" key="2">
    <source>
        <dbReference type="EMBL" id="PMD36571.1"/>
    </source>
</evidence>
<organism evidence="2 3">
    <name type="scientific">Hyaloscypha variabilis (strain UAMH 11265 / GT02V1 / F)</name>
    <name type="common">Meliniomyces variabilis</name>
    <dbReference type="NCBI Taxonomy" id="1149755"/>
    <lineage>
        <taxon>Eukaryota</taxon>
        <taxon>Fungi</taxon>
        <taxon>Dikarya</taxon>
        <taxon>Ascomycota</taxon>
        <taxon>Pezizomycotina</taxon>
        <taxon>Leotiomycetes</taxon>
        <taxon>Helotiales</taxon>
        <taxon>Hyaloscyphaceae</taxon>
        <taxon>Hyaloscypha</taxon>
        <taxon>Hyaloscypha variabilis</taxon>
    </lineage>
</organism>
<dbReference type="AlphaFoldDB" id="A0A2J6RDI1"/>
<keyword evidence="3" id="KW-1185">Reference proteome</keyword>
<accession>A0A2J6RDI1</accession>
<name>A0A2J6RDI1_HYAVF</name>
<reference evidence="2 3" key="1">
    <citation type="submission" date="2016-04" db="EMBL/GenBank/DDBJ databases">
        <title>A degradative enzymes factory behind the ericoid mycorrhizal symbiosis.</title>
        <authorList>
            <consortium name="DOE Joint Genome Institute"/>
            <person name="Martino E."/>
            <person name="Morin E."/>
            <person name="Grelet G."/>
            <person name="Kuo A."/>
            <person name="Kohler A."/>
            <person name="Daghino S."/>
            <person name="Barry K."/>
            <person name="Choi C."/>
            <person name="Cichocki N."/>
            <person name="Clum A."/>
            <person name="Copeland A."/>
            <person name="Hainaut M."/>
            <person name="Haridas S."/>
            <person name="Labutti K."/>
            <person name="Lindquist E."/>
            <person name="Lipzen A."/>
            <person name="Khouja H.-R."/>
            <person name="Murat C."/>
            <person name="Ohm R."/>
            <person name="Olson A."/>
            <person name="Spatafora J."/>
            <person name="Veneault-Fourrey C."/>
            <person name="Henrissat B."/>
            <person name="Grigoriev I."/>
            <person name="Martin F."/>
            <person name="Perotto S."/>
        </authorList>
    </citation>
    <scope>NUCLEOTIDE SEQUENCE [LARGE SCALE GENOMIC DNA]</scope>
    <source>
        <strain evidence="2 3">F</strain>
    </source>
</reference>
<sequence length="787" mass="89994">MALLYPPSKRPKTELAEKYGHPLGPEHGIIHGLVPLKSGLTPLLPGPFISSVDNDLKNLMYRYQQRRFRGWDARELLIMKAFAAFLNDPVPTISDTYHIHPFYVKTRWASGPGLLTHIARYPLANGRPGYWEASNDAVWATLQPALRLATLFLTSSYGWTWWDAFYAGTWTEIAQEEKRGLGGDQFDDLILARFRARSGVDIEAAKARKQQQMTDAANMITLAFRSGRNSIYGGLPDTTQTGFMHGTTVLRTTDHAEIFIAFELLEPLMSMNLTPAERGVETLRIATVILHETAHALSWLYYKPIATEEPYYEDERISEMHVLLSLEKPSLLTAISGYSYENALFGGCFTGLQDSSRDLGDHSHAAGAYSDDFNTLHFHQHIAERPTLSPVPESFFTTVTSVVPAPYYCSMQQKDFWDVHVKKYGSRSTHVKQWAVVQKHTVYENAPGNPILRNFQDYPYNPFVYDVDINPTLPEEEKTDIKLENRRRQVAREILAATRDYQRQSFYIRELQEKVLLAKDNPLPKVPPEIPSLPECPRFDEIRLYLFARLQELAIDTMNGPIPEHVLLKYILTRRELVINGDEWRAFLYICNDRKFLFRLEPHSIADGVVTKVNGFWPDEQQTGLGYGRPPPAWGKPNDYILQAFRHYVDLLANNPTGVYDQGHRDYDAEDLRRKINQSYNRDIVADPVNFLNNPDGAVIQEIGQFLFEACVHHCALQGVCVTWGPQGIVRRIYPAVMQGGGQGNDGEQGNDGGQYYDDEDDDLSPRRPRRRRRRRNEDYVDRCNLM</sequence>
<feature type="compositionally biased region" description="Basic and acidic residues" evidence="1">
    <location>
        <begin position="776"/>
        <end position="787"/>
    </location>
</feature>
<gene>
    <name evidence="2" type="ORF">L207DRAFT_586273</name>
</gene>
<feature type="compositionally biased region" description="Gly residues" evidence="1">
    <location>
        <begin position="740"/>
        <end position="753"/>
    </location>
</feature>
<feature type="region of interest" description="Disordered" evidence="1">
    <location>
        <begin position="740"/>
        <end position="787"/>
    </location>
</feature>
<evidence type="ECO:0000256" key="1">
    <source>
        <dbReference type="SAM" id="MobiDB-lite"/>
    </source>
</evidence>
<dbReference type="EMBL" id="KZ613950">
    <property type="protein sequence ID" value="PMD36571.1"/>
    <property type="molecule type" value="Genomic_DNA"/>
</dbReference>
<dbReference type="Proteomes" id="UP000235786">
    <property type="component" value="Unassembled WGS sequence"/>
</dbReference>